<feature type="compositionally biased region" description="Polar residues" evidence="1">
    <location>
        <begin position="40"/>
        <end position="50"/>
    </location>
</feature>
<accession>F4RXU5</accession>
<dbReference type="Proteomes" id="UP000001072">
    <property type="component" value="Unassembled WGS sequence"/>
</dbReference>
<dbReference type="GeneID" id="18930555"/>
<feature type="region of interest" description="Disordered" evidence="1">
    <location>
        <begin position="1"/>
        <end position="73"/>
    </location>
</feature>
<keyword evidence="3" id="KW-1185">Reference proteome</keyword>
<sequence>MVYREPETKTYDRTGDSVSQATKDAEEDIVNDNNTEKTTDVNSTTVQKAENVNAKGVRNTNDDSDDGTNDFEIGYRKPMVNLTRTLTEVRRQLIRQGEAALGLEKTTLKFGTDSKVSYWSKNKSKEDGNQENTKPESDESRLKITKKE</sequence>
<dbReference type="RefSeq" id="XP_007413904.1">
    <property type="nucleotide sequence ID" value="XM_007413842.1"/>
</dbReference>
<protein>
    <submittedName>
        <fullName evidence="2">Uncharacterized protein</fullName>
    </submittedName>
</protein>
<dbReference type="KEGG" id="mlr:MELLADRAFT_66090"/>
<organism evidence="3">
    <name type="scientific">Melampsora larici-populina (strain 98AG31 / pathotype 3-4-7)</name>
    <name type="common">Poplar leaf rust fungus</name>
    <dbReference type="NCBI Taxonomy" id="747676"/>
    <lineage>
        <taxon>Eukaryota</taxon>
        <taxon>Fungi</taxon>
        <taxon>Dikarya</taxon>
        <taxon>Basidiomycota</taxon>
        <taxon>Pucciniomycotina</taxon>
        <taxon>Pucciniomycetes</taxon>
        <taxon>Pucciniales</taxon>
        <taxon>Melampsoraceae</taxon>
        <taxon>Melampsora</taxon>
    </lineage>
</organism>
<name>F4RXU5_MELLP</name>
<feature type="region of interest" description="Disordered" evidence="1">
    <location>
        <begin position="114"/>
        <end position="148"/>
    </location>
</feature>
<feature type="compositionally biased region" description="Basic and acidic residues" evidence="1">
    <location>
        <begin position="123"/>
        <end position="148"/>
    </location>
</feature>
<proteinExistence type="predicted"/>
<dbReference type="InParanoid" id="F4RXU5"/>
<dbReference type="AlphaFoldDB" id="F4RXU5"/>
<gene>
    <name evidence="2" type="ORF">MELLADRAFT_66090</name>
</gene>
<evidence type="ECO:0000313" key="3">
    <source>
        <dbReference type="Proteomes" id="UP000001072"/>
    </source>
</evidence>
<reference evidence="3" key="1">
    <citation type="journal article" date="2011" name="Proc. Natl. Acad. Sci. U.S.A.">
        <title>Obligate biotrophy features unraveled by the genomic analysis of rust fungi.</title>
        <authorList>
            <person name="Duplessis S."/>
            <person name="Cuomo C.A."/>
            <person name="Lin Y.-C."/>
            <person name="Aerts A."/>
            <person name="Tisserant E."/>
            <person name="Veneault-Fourrey C."/>
            <person name="Joly D.L."/>
            <person name="Hacquard S."/>
            <person name="Amselem J."/>
            <person name="Cantarel B.L."/>
            <person name="Chiu R."/>
            <person name="Coutinho P.M."/>
            <person name="Feau N."/>
            <person name="Field M."/>
            <person name="Frey P."/>
            <person name="Gelhaye E."/>
            <person name="Goldberg J."/>
            <person name="Grabherr M.G."/>
            <person name="Kodira C.D."/>
            <person name="Kohler A."/>
            <person name="Kuees U."/>
            <person name="Lindquist E.A."/>
            <person name="Lucas S.M."/>
            <person name="Mago R."/>
            <person name="Mauceli E."/>
            <person name="Morin E."/>
            <person name="Murat C."/>
            <person name="Pangilinan J.L."/>
            <person name="Park R."/>
            <person name="Pearson M."/>
            <person name="Quesneville H."/>
            <person name="Rouhier N."/>
            <person name="Sakthikumar S."/>
            <person name="Salamov A.A."/>
            <person name="Schmutz J."/>
            <person name="Selles B."/>
            <person name="Shapiro H."/>
            <person name="Tanguay P."/>
            <person name="Tuskan G.A."/>
            <person name="Henrissat B."/>
            <person name="Van de Peer Y."/>
            <person name="Rouze P."/>
            <person name="Ellis J.G."/>
            <person name="Dodds P.N."/>
            <person name="Schein J.E."/>
            <person name="Zhong S."/>
            <person name="Hamelin R.C."/>
            <person name="Grigoriev I.V."/>
            <person name="Szabo L.J."/>
            <person name="Martin F."/>
        </authorList>
    </citation>
    <scope>NUCLEOTIDE SEQUENCE [LARGE SCALE GENOMIC DNA]</scope>
    <source>
        <strain evidence="3">98AG31 / pathotype 3-4-7</strain>
    </source>
</reference>
<feature type="compositionally biased region" description="Basic and acidic residues" evidence="1">
    <location>
        <begin position="1"/>
        <end position="15"/>
    </location>
</feature>
<evidence type="ECO:0000256" key="1">
    <source>
        <dbReference type="SAM" id="MobiDB-lite"/>
    </source>
</evidence>
<dbReference type="VEuPathDB" id="FungiDB:MELLADRAFT_66090"/>
<dbReference type="EMBL" id="GL883128">
    <property type="protein sequence ID" value="EGG02791.1"/>
    <property type="molecule type" value="Genomic_DNA"/>
</dbReference>
<evidence type="ECO:0000313" key="2">
    <source>
        <dbReference type="EMBL" id="EGG02791.1"/>
    </source>
</evidence>
<dbReference type="HOGENOM" id="CLU_1759218_0_0_1"/>